<dbReference type="GO" id="GO:0000774">
    <property type="term" value="F:adenyl-nucleotide exchange factor activity"/>
    <property type="evidence" value="ECO:0007669"/>
    <property type="project" value="InterPro"/>
</dbReference>
<comment type="subunit">
    <text evidence="3">Homodimer.</text>
</comment>
<comment type="similarity">
    <text evidence="1 3 5">Belongs to the GrpE family.</text>
</comment>
<evidence type="ECO:0000313" key="7">
    <source>
        <dbReference type="Proteomes" id="UP000179115"/>
    </source>
</evidence>
<dbReference type="Gene3D" id="2.30.22.10">
    <property type="entry name" value="Head domain of nucleotide exchange factor GrpE"/>
    <property type="match status" value="1"/>
</dbReference>
<dbReference type="EMBL" id="MFLV01000009">
    <property type="protein sequence ID" value="OGG71778.1"/>
    <property type="molecule type" value="Genomic_DNA"/>
</dbReference>
<evidence type="ECO:0000256" key="3">
    <source>
        <dbReference type="HAMAP-Rule" id="MF_01151"/>
    </source>
</evidence>
<dbReference type="Pfam" id="PF01025">
    <property type="entry name" value="GrpE"/>
    <property type="match status" value="1"/>
</dbReference>
<dbReference type="InterPro" id="IPR000740">
    <property type="entry name" value="GrpE"/>
</dbReference>
<evidence type="ECO:0000256" key="1">
    <source>
        <dbReference type="ARBA" id="ARBA00009054"/>
    </source>
</evidence>
<protein>
    <recommendedName>
        <fullName evidence="3 4">Protein GrpE</fullName>
    </recommendedName>
    <alternativeName>
        <fullName evidence="3">HSP-70 cofactor</fullName>
    </alternativeName>
</protein>
<accession>A0A1F6EDN9</accession>
<evidence type="ECO:0000256" key="4">
    <source>
        <dbReference type="RuleBase" id="RU000639"/>
    </source>
</evidence>
<comment type="function">
    <text evidence="3 4">Participates actively in the response to hyperosmotic and heat shock by preventing the aggregation of stress-denatured proteins, in association with DnaK and GrpE. It is the nucleotide exchange factor for DnaK and may function as a thermosensor. Unfolded proteins bind initially to DnaJ; upon interaction with the DnaJ-bound protein, DnaK hydrolyzes its bound ATP, resulting in the formation of a stable complex. GrpE releases ADP from DnaK; ATP binding to DnaK triggers the release of the substrate protein, thus completing the reaction cycle. Several rounds of ATP-dependent interactions between DnaJ, DnaK and GrpE are required for fully efficient folding.</text>
</comment>
<dbReference type="GO" id="GO:0042803">
    <property type="term" value="F:protein homodimerization activity"/>
    <property type="evidence" value="ECO:0007669"/>
    <property type="project" value="InterPro"/>
</dbReference>
<dbReference type="SUPFAM" id="SSF51064">
    <property type="entry name" value="Head domain of nucleotide exchange factor GrpE"/>
    <property type="match status" value="1"/>
</dbReference>
<gene>
    <name evidence="3" type="primary">grpE</name>
    <name evidence="6" type="ORF">A3A35_02560</name>
</gene>
<proteinExistence type="inferred from homology"/>
<dbReference type="InterPro" id="IPR013805">
    <property type="entry name" value="GrpE_CC"/>
</dbReference>
<dbReference type="STRING" id="1798508.A3A35_02560"/>
<evidence type="ECO:0000256" key="2">
    <source>
        <dbReference type="ARBA" id="ARBA00023186"/>
    </source>
</evidence>
<comment type="caution">
    <text evidence="6">The sequence shown here is derived from an EMBL/GenBank/DDBJ whole genome shotgun (WGS) entry which is preliminary data.</text>
</comment>
<dbReference type="InterPro" id="IPR009012">
    <property type="entry name" value="GrpE_head"/>
</dbReference>
<dbReference type="Gene3D" id="3.90.20.20">
    <property type="match status" value="1"/>
</dbReference>
<dbReference type="GO" id="GO:0051087">
    <property type="term" value="F:protein-folding chaperone binding"/>
    <property type="evidence" value="ECO:0007669"/>
    <property type="project" value="InterPro"/>
</dbReference>
<evidence type="ECO:0000313" key="6">
    <source>
        <dbReference type="EMBL" id="OGG71778.1"/>
    </source>
</evidence>
<evidence type="ECO:0000256" key="5">
    <source>
        <dbReference type="RuleBase" id="RU004478"/>
    </source>
</evidence>
<dbReference type="PANTHER" id="PTHR21237">
    <property type="entry name" value="GRPE PROTEIN"/>
    <property type="match status" value="1"/>
</dbReference>
<dbReference type="GO" id="GO:0005737">
    <property type="term" value="C:cytoplasm"/>
    <property type="evidence" value="ECO:0007669"/>
    <property type="project" value="UniProtKB-SubCell"/>
</dbReference>
<dbReference type="SUPFAM" id="SSF58014">
    <property type="entry name" value="Coiled-coil domain of nucleotide exchange factor GrpE"/>
    <property type="match status" value="1"/>
</dbReference>
<dbReference type="PANTHER" id="PTHR21237:SF23">
    <property type="entry name" value="GRPE PROTEIN HOMOLOG, MITOCHONDRIAL"/>
    <property type="match status" value="1"/>
</dbReference>
<dbReference type="GO" id="GO:0006457">
    <property type="term" value="P:protein folding"/>
    <property type="evidence" value="ECO:0007669"/>
    <property type="project" value="InterPro"/>
</dbReference>
<dbReference type="PRINTS" id="PR00773">
    <property type="entry name" value="GRPEPROTEIN"/>
</dbReference>
<reference evidence="6 7" key="1">
    <citation type="journal article" date="2016" name="Nat. Commun.">
        <title>Thousands of microbial genomes shed light on interconnected biogeochemical processes in an aquifer system.</title>
        <authorList>
            <person name="Anantharaman K."/>
            <person name="Brown C.T."/>
            <person name="Hug L.A."/>
            <person name="Sharon I."/>
            <person name="Castelle C.J."/>
            <person name="Probst A.J."/>
            <person name="Thomas B.C."/>
            <person name="Singh A."/>
            <person name="Wilkins M.J."/>
            <person name="Karaoz U."/>
            <person name="Brodie E.L."/>
            <person name="Williams K.H."/>
            <person name="Hubbard S.S."/>
            <person name="Banfield J.F."/>
        </authorList>
    </citation>
    <scope>NUCLEOTIDE SEQUENCE [LARGE SCALE GENOMIC DNA]</scope>
</reference>
<dbReference type="HAMAP" id="MF_01151">
    <property type="entry name" value="GrpE"/>
    <property type="match status" value="1"/>
</dbReference>
<dbReference type="PROSITE" id="PS01071">
    <property type="entry name" value="GRPE"/>
    <property type="match status" value="1"/>
</dbReference>
<organism evidence="6 7">
    <name type="scientific">Candidatus Kaiserbacteria bacterium RIFCSPLOWO2_01_FULL_51_21</name>
    <dbReference type="NCBI Taxonomy" id="1798508"/>
    <lineage>
        <taxon>Bacteria</taxon>
        <taxon>Candidatus Kaiseribacteriota</taxon>
    </lineage>
</organism>
<comment type="subcellular location">
    <subcellularLocation>
        <location evidence="3">Cytoplasm</location>
    </subcellularLocation>
</comment>
<sequence>MSDSEEEFIPEEEEENPSLAVKKLRERLKKCIEEKQEYLDGWQRTKADFVNARREEEKRLAELLKFAEVALIMDILPVLDSFDMAMSDKAAWESVSKEWRSGMESIAAQLEGVLKEHGVGLFSPLGESFSPVEHEAIDTIETSEEDKDHKVAEVFQRGYRLQGKVIRPAKVKIFKSVS</sequence>
<keyword evidence="3 4" id="KW-0346">Stress response</keyword>
<dbReference type="CDD" id="cd00446">
    <property type="entry name" value="GrpE"/>
    <property type="match status" value="1"/>
</dbReference>
<dbReference type="GO" id="GO:0051082">
    <property type="term" value="F:unfolded protein binding"/>
    <property type="evidence" value="ECO:0007669"/>
    <property type="project" value="TreeGrafter"/>
</dbReference>
<keyword evidence="2 3" id="KW-0143">Chaperone</keyword>
<name>A0A1F6EDN9_9BACT</name>
<dbReference type="Proteomes" id="UP000179115">
    <property type="component" value="Unassembled WGS sequence"/>
</dbReference>
<keyword evidence="3" id="KW-0963">Cytoplasm</keyword>
<dbReference type="AlphaFoldDB" id="A0A1F6EDN9"/>